<protein>
    <submittedName>
        <fullName evidence="1">Uncharacterized protein</fullName>
    </submittedName>
</protein>
<evidence type="ECO:0000313" key="1">
    <source>
        <dbReference type="EMBL" id="KMZ74617.1"/>
    </source>
</evidence>
<dbReference type="Proteomes" id="UP000036987">
    <property type="component" value="Unassembled WGS sequence"/>
</dbReference>
<keyword evidence="2" id="KW-1185">Reference proteome</keyword>
<accession>A0A0K9Q2B4</accession>
<proteinExistence type="predicted"/>
<organism evidence="1 2">
    <name type="scientific">Zostera marina</name>
    <name type="common">Eelgrass</name>
    <dbReference type="NCBI Taxonomy" id="29655"/>
    <lineage>
        <taxon>Eukaryota</taxon>
        <taxon>Viridiplantae</taxon>
        <taxon>Streptophyta</taxon>
        <taxon>Embryophyta</taxon>
        <taxon>Tracheophyta</taxon>
        <taxon>Spermatophyta</taxon>
        <taxon>Magnoliopsida</taxon>
        <taxon>Liliopsida</taxon>
        <taxon>Zosteraceae</taxon>
        <taxon>Zostera</taxon>
    </lineage>
</organism>
<comment type="caution">
    <text evidence="1">The sequence shown here is derived from an EMBL/GenBank/DDBJ whole genome shotgun (WGS) entry which is preliminary data.</text>
</comment>
<sequence length="89" mass="10713">MTRISLRIFRRRRSLYLFKISYACVDPGMHLKMHASKNVILDWFVREIQRIGLSNLRNELYFPQSTVASYAYSDKDREWTKDIARKFHG</sequence>
<dbReference type="EMBL" id="LFYR01000265">
    <property type="protein sequence ID" value="KMZ74617.1"/>
    <property type="molecule type" value="Genomic_DNA"/>
</dbReference>
<dbReference type="OrthoDB" id="514937at2759"/>
<gene>
    <name evidence="1" type="ORF">ZOSMA_124G00030</name>
</gene>
<reference evidence="2" key="1">
    <citation type="journal article" date="2016" name="Nature">
        <title>The genome of the seagrass Zostera marina reveals angiosperm adaptation to the sea.</title>
        <authorList>
            <person name="Olsen J.L."/>
            <person name="Rouze P."/>
            <person name="Verhelst B."/>
            <person name="Lin Y.-C."/>
            <person name="Bayer T."/>
            <person name="Collen J."/>
            <person name="Dattolo E."/>
            <person name="De Paoli E."/>
            <person name="Dittami S."/>
            <person name="Maumus F."/>
            <person name="Michel G."/>
            <person name="Kersting A."/>
            <person name="Lauritano C."/>
            <person name="Lohaus R."/>
            <person name="Toepel M."/>
            <person name="Tonon T."/>
            <person name="Vanneste K."/>
            <person name="Amirebrahimi M."/>
            <person name="Brakel J."/>
            <person name="Bostroem C."/>
            <person name="Chovatia M."/>
            <person name="Grimwood J."/>
            <person name="Jenkins J.W."/>
            <person name="Jueterbock A."/>
            <person name="Mraz A."/>
            <person name="Stam W.T."/>
            <person name="Tice H."/>
            <person name="Bornberg-Bauer E."/>
            <person name="Green P.J."/>
            <person name="Pearson G.A."/>
            <person name="Procaccini G."/>
            <person name="Duarte C.M."/>
            <person name="Schmutz J."/>
            <person name="Reusch T.B.H."/>
            <person name="Van de Peer Y."/>
        </authorList>
    </citation>
    <scope>NUCLEOTIDE SEQUENCE [LARGE SCALE GENOMIC DNA]</scope>
    <source>
        <strain evidence="2">cv. Finnish</strain>
    </source>
</reference>
<name>A0A0K9Q2B4_ZOSMR</name>
<dbReference type="AlphaFoldDB" id="A0A0K9Q2B4"/>
<evidence type="ECO:0000313" key="2">
    <source>
        <dbReference type="Proteomes" id="UP000036987"/>
    </source>
</evidence>